<evidence type="ECO:0000256" key="3">
    <source>
        <dbReference type="ARBA" id="ARBA00022475"/>
    </source>
</evidence>
<keyword evidence="4 14" id="KW-0997">Cell inner membrane</keyword>
<evidence type="ECO:0000256" key="5">
    <source>
        <dbReference type="ARBA" id="ARBA00022645"/>
    </source>
</evidence>
<comment type="catalytic activity">
    <reaction evidence="14">
        <text>Preferential cleavage: (Ac)2-L-Lys-D-Ala-|-D-Ala. Also transpeptidation of peptidyl-alanyl moieties that are N-acyl substituents of D-alanine.</text>
        <dbReference type="EC" id="3.4.16.4"/>
    </reaction>
</comment>
<dbReference type="GO" id="GO:0009002">
    <property type="term" value="F:serine-type D-Ala-D-Ala carboxypeptidase activity"/>
    <property type="evidence" value="ECO:0007669"/>
    <property type="project" value="UniProtKB-UniRule"/>
</dbReference>
<dbReference type="Pfam" id="PF03717">
    <property type="entry name" value="PBP_dimer"/>
    <property type="match status" value="1"/>
</dbReference>
<dbReference type="GO" id="GO:0006508">
    <property type="term" value="P:proteolysis"/>
    <property type="evidence" value="ECO:0007669"/>
    <property type="project" value="UniProtKB-KW"/>
</dbReference>
<protein>
    <recommendedName>
        <fullName evidence="14">Peptidoglycan D,D-transpeptidase MrdA</fullName>
        <ecNumber evidence="14">3.4.16.4</ecNumber>
    </recommendedName>
    <alternativeName>
        <fullName evidence="14">Penicillin-binding protein 2</fullName>
        <shortName evidence="14">PBP-2</shortName>
    </alternativeName>
</protein>
<comment type="subcellular location">
    <subcellularLocation>
        <location evidence="14">Cell inner membrane</location>
        <topology evidence="14">Single-pass membrane protein</topology>
    </subcellularLocation>
    <subcellularLocation>
        <location evidence="2">Cell membrane</location>
    </subcellularLocation>
    <subcellularLocation>
        <location evidence="1">Membrane</location>
        <topology evidence="1">Single-pass membrane protein</topology>
    </subcellularLocation>
</comment>
<dbReference type="SUPFAM" id="SSF56519">
    <property type="entry name" value="Penicillin binding protein dimerisation domain"/>
    <property type="match status" value="1"/>
</dbReference>
<keyword evidence="9 14" id="KW-0133">Cell shape</keyword>
<dbReference type="Gene3D" id="3.30.1390.30">
    <property type="entry name" value="Penicillin-binding protein 2a, domain 3"/>
    <property type="match status" value="1"/>
</dbReference>
<evidence type="ECO:0000256" key="15">
    <source>
        <dbReference type="SAM" id="MobiDB-lite"/>
    </source>
</evidence>
<dbReference type="Gene3D" id="3.90.1310.10">
    <property type="entry name" value="Penicillin-binding protein 2a (Domain 2)"/>
    <property type="match status" value="1"/>
</dbReference>
<evidence type="ECO:0000256" key="6">
    <source>
        <dbReference type="ARBA" id="ARBA00022670"/>
    </source>
</evidence>
<evidence type="ECO:0000256" key="12">
    <source>
        <dbReference type="ARBA" id="ARBA00023136"/>
    </source>
</evidence>
<dbReference type="RefSeq" id="WP_204250914.1">
    <property type="nucleotide sequence ID" value="NZ_PQSP01000011.1"/>
</dbReference>
<keyword evidence="8 14" id="KW-0378">Hydrolase</keyword>
<comment type="caution">
    <text evidence="18">The sequence shown here is derived from an EMBL/GenBank/DDBJ whole genome shotgun (WGS) entry which is preliminary data.</text>
</comment>
<evidence type="ECO:0000256" key="13">
    <source>
        <dbReference type="ARBA" id="ARBA00023316"/>
    </source>
</evidence>
<evidence type="ECO:0000256" key="2">
    <source>
        <dbReference type="ARBA" id="ARBA00004236"/>
    </source>
</evidence>
<dbReference type="InterPro" id="IPR017790">
    <property type="entry name" value="Penicillin-binding_protein_2"/>
</dbReference>
<dbReference type="GO" id="GO:0071972">
    <property type="term" value="F:peptidoglycan L,D-transpeptidase activity"/>
    <property type="evidence" value="ECO:0007669"/>
    <property type="project" value="TreeGrafter"/>
</dbReference>
<feature type="active site" description="Acyl-ester intermediate" evidence="14">
    <location>
        <position position="330"/>
    </location>
</feature>
<dbReference type="PANTHER" id="PTHR30627:SF2">
    <property type="entry name" value="PEPTIDOGLYCAN D,D-TRANSPEPTIDASE MRDA"/>
    <property type="match status" value="1"/>
</dbReference>
<dbReference type="GO" id="GO:0009252">
    <property type="term" value="P:peptidoglycan biosynthetic process"/>
    <property type="evidence" value="ECO:0007669"/>
    <property type="project" value="UniProtKB-UniRule"/>
</dbReference>
<evidence type="ECO:0000256" key="8">
    <source>
        <dbReference type="ARBA" id="ARBA00022801"/>
    </source>
</evidence>
<keyword evidence="11 14" id="KW-1133">Transmembrane helix</keyword>
<evidence type="ECO:0000256" key="10">
    <source>
        <dbReference type="ARBA" id="ARBA00022984"/>
    </source>
</evidence>
<keyword evidence="6 14" id="KW-0645">Protease</keyword>
<comment type="pathway">
    <text evidence="14">Cell wall biogenesis; peptidoglycan biosynthesis.</text>
</comment>
<feature type="region of interest" description="Disordered" evidence="15">
    <location>
        <begin position="669"/>
        <end position="697"/>
    </location>
</feature>
<dbReference type="GO" id="GO:0008658">
    <property type="term" value="F:penicillin binding"/>
    <property type="evidence" value="ECO:0007669"/>
    <property type="project" value="InterPro"/>
</dbReference>
<dbReference type="InterPro" id="IPR050515">
    <property type="entry name" value="Beta-lactam/transpept"/>
</dbReference>
<evidence type="ECO:0000256" key="4">
    <source>
        <dbReference type="ARBA" id="ARBA00022519"/>
    </source>
</evidence>
<reference evidence="18 19" key="1">
    <citation type="submission" date="2018-01" db="EMBL/GenBank/DDBJ databases">
        <title>Saezia sanguinis gen. nov., sp. nov., in the order Burkholderiales isolated from human blood.</title>
        <authorList>
            <person name="Medina-Pascual M.J."/>
            <person name="Valdezate S."/>
            <person name="Monzon S."/>
            <person name="Cuesta I."/>
            <person name="Carrasco G."/>
            <person name="Villalon P."/>
            <person name="Saez-Nieto J.A."/>
        </authorList>
    </citation>
    <scope>NUCLEOTIDE SEQUENCE [LARGE SCALE GENOMIC DNA]</scope>
    <source>
        <strain evidence="18 19">CNM695-12</strain>
    </source>
</reference>
<accession>A0A433S9Y3</accession>
<dbReference type="Pfam" id="PF00905">
    <property type="entry name" value="Transpeptidase"/>
    <property type="match status" value="1"/>
</dbReference>
<feature type="domain" description="Penicillin-binding protein dimerisation" evidence="17">
    <location>
        <begin position="63"/>
        <end position="239"/>
    </location>
</feature>
<sequence>MMESVRNKYQEERHFQQRLVFAALFVFVCFGLLFARFIWLQVFHYDQFSARADTNRIKVVPLVPSRGAIIDRNGVVLAYNAPVYTVEITPSKVSDLSTTIEEIRTIVPVSARDIRRFRQMLDNNKRLRFVSVPLTSHLTQEQVANLSAQLYRLPGVEVNARFIREYPLKETASHVLGYIHSINQRDIDLLTERDEFENYRGTQDIGREGIEARYESILHGTTGVEEVETTARGRPVRRLREVSAQPGQTLRLTLDIRLQRLVEELYGERRGAFVAIDPRNGEVLALVSKPTYDPNQFIEGFDQQGWDALQNALSRPLVNRAIGEIYPIGSTYKPFMALAGLQTGARKPEDITMDRGIFELGGRVWRSPAGEIGGPTNVTRAIITSSNVYFYTLAYDMGVNTIHNFMKPWGFGQLTDIDLRGEARGILPSTEWKQQAFRTAEDRRWYDGETVNLGIGQGHNRFTMIQLATAVAALANEGAKHRPHLFLDAKDVATGKVYSYADDQVVQMDVKPEYLDIVQNAMIEVPRRGTARTAFTGAAYDSGGKTGTAQASSVAQGARYNASELAEYKRDHALYIAFAPAENPTIAVAIIVENAGFGARSAVPIVRRALDYYLLGIYPSAEDIKAVQQGYAGPPRGQGRARADYDIIPAEQLIPLSAVEVSVPEVNNWSRPYKSNDDVSRKVMPAGAPVSEERPQP</sequence>
<dbReference type="InterPro" id="IPR005311">
    <property type="entry name" value="PBP_dimer"/>
</dbReference>
<keyword evidence="10 14" id="KW-0573">Peptidoglycan synthesis</keyword>
<keyword evidence="7 14" id="KW-0812">Transmembrane</keyword>
<evidence type="ECO:0000256" key="7">
    <source>
        <dbReference type="ARBA" id="ARBA00022692"/>
    </source>
</evidence>
<feature type="domain" description="Penicillin-binding protein transpeptidase" evidence="16">
    <location>
        <begin position="271"/>
        <end position="610"/>
    </location>
</feature>
<dbReference type="GO" id="GO:0071555">
    <property type="term" value="P:cell wall organization"/>
    <property type="evidence" value="ECO:0007669"/>
    <property type="project" value="UniProtKB-KW"/>
</dbReference>
<comment type="similarity">
    <text evidence="14">Belongs to the transpeptidase family. MrdA subfamily.</text>
</comment>
<dbReference type="Gene3D" id="3.40.710.10">
    <property type="entry name" value="DD-peptidase/beta-lactamase superfamily"/>
    <property type="match status" value="1"/>
</dbReference>
<keyword evidence="3 14" id="KW-1003">Cell membrane</keyword>
<keyword evidence="19" id="KW-1185">Reference proteome</keyword>
<name>A0A433S9Y3_9BURK</name>
<evidence type="ECO:0000259" key="17">
    <source>
        <dbReference type="Pfam" id="PF03717"/>
    </source>
</evidence>
<feature type="transmembrane region" description="Helical" evidence="14">
    <location>
        <begin position="20"/>
        <end position="39"/>
    </location>
</feature>
<dbReference type="InterPro" id="IPR001460">
    <property type="entry name" value="PCN-bd_Tpept"/>
</dbReference>
<dbReference type="GO" id="GO:0008360">
    <property type="term" value="P:regulation of cell shape"/>
    <property type="evidence" value="ECO:0007669"/>
    <property type="project" value="UniProtKB-KW"/>
</dbReference>
<gene>
    <name evidence="14 18" type="primary">mrdA</name>
    <name evidence="18" type="ORF">CUZ56_02829</name>
</gene>
<evidence type="ECO:0000256" key="14">
    <source>
        <dbReference type="HAMAP-Rule" id="MF_02081"/>
    </source>
</evidence>
<dbReference type="GO" id="GO:0005886">
    <property type="term" value="C:plasma membrane"/>
    <property type="evidence" value="ECO:0007669"/>
    <property type="project" value="UniProtKB-SubCell"/>
</dbReference>
<keyword evidence="5 14" id="KW-0121">Carboxypeptidase</keyword>
<dbReference type="Proteomes" id="UP000286947">
    <property type="component" value="Unassembled WGS sequence"/>
</dbReference>
<evidence type="ECO:0000256" key="1">
    <source>
        <dbReference type="ARBA" id="ARBA00004167"/>
    </source>
</evidence>
<dbReference type="EMBL" id="PQSP01000011">
    <property type="protein sequence ID" value="RUS65530.1"/>
    <property type="molecule type" value="Genomic_DNA"/>
</dbReference>
<organism evidence="18 19">
    <name type="scientific">Saezia sanguinis</name>
    <dbReference type="NCBI Taxonomy" id="1965230"/>
    <lineage>
        <taxon>Bacteria</taxon>
        <taxon>Pseudomonadati</taxon>
        <taxon>Pseudomonadota</taxon>
        <taxon>Betaproteobacteria</taxon>
        <taxon>Burkholderiales</taxon>
        <taxon>Saeziaceae</taxon>
        <taxon>Saezia</taxon>
    </lineage>
</organism>
<evidence type="ECO:0000256" key="11">
    <source>
        <dbReference type="ARBA" id="ARBA00022989"/>
    </source>
</evidence>
<dbReference type="HAMAP" id="MF_02081">
    <property type="entry name" value="MrdA_transpept"/>
    <property type="match status" value="1"/>
</dbReference>
<keyword evidence="12 14" id="KW-0472">Membrane</keyword>
<proteinExistence type="inferred from homology"/>
<dbReference type="InterPro" id="IPR012338">
    <property type="entry name" value="Beta-lactam/transpept-like"/>
</dbReference>
<dbReference type="EC" id="3.4.16.4" evidence="14"/>
<evidence type="ECO:0000256" key="9">
    <source>
        <dbReference type="ARBA" id="ARBA00022960"/>
    </source>
</evidence>
<dbReference type="PANTHER" id="PTHR30627">
    <property type="entry name" value="PEPTIDOGLYCAN D,D-TRANSPEPTIDASE"/>
    <property type="match status" value="1"/>
</dbReference>
<dbReference type="AlphaFoldDB" id="A0A433S9Y3"/>
<dbReference type="SUPFAM" id="SSF56601">
    <property type="entry name" value="beta-lactamase/transpeptidase-like"/>
    <property type="match status" value="1"/>
</dbReference>
<evidence type="ECO:0000259" key="16">
    <source>
        <dbReference type="Pfam" id="PF00905"/>
    </source>
</evidence>
<keyword evidence="13 14" id="KW-0961">Cell wall biogenesis/degradation</keyword>
<dbReference type="InterPro" id="IPR036138">
    <property type="entry name" value="PBP_dimer_sf"/>
</dbReference>
<comment type="function">
    <text evidence="14">Catalyzes cross-linking of the peptidoglycan cell wall.</text>
</comment>
<dbReference type="NCBIfam" id="TIGR03423">
    <property type="entry name" value="pbp2_mrdA"/>
    <property type="match status" value="1"/>
</dbReference>
<comment type="caution">
    <text evidence="14">Lacks conserved residue(s) required for the propagation of feature annotation.</text>
</comment>
<evidence type="ECO:0000313" key="18">
    <source>
        <dbReference type="EMBL" id="RUS65530.1"/>
    </source>
</evidence>
<evidence type="ECO:0000313" key="19">
    <source>
        <dbReference type="Proteomes" id="UP000286947"/>
    </source>
</evidence>